<evidence type="ECO:0000256" key="2">
    <source>
        <dbReference type="ARBA" id="ARBA00022695"/>
    </source>
</evidence>
<dbReference type="PANTHER" id="PTHR23293:SF9">
    <property type="entry name" value="FAD SYNTHASE"/>
    <property type="match status" value="1"/>
</dbReference>
<accession>A0AAD8AMI7</accession>
<keyword evidence="1" id="KW-0808">Transferase</keyword>
<organism evidence="6 7">
    <name type="scientific">Diploptera punctata</name>
    <name type="common">Pacific beetle cockroach</name>
    <dbReference type="NCBI Taxonomy" id="6984"/>
    <lineage>
        <taxon>Eukaryota</taxon>
        <taxon>Metazoa</taxon>
        <taxon>Ecdysozoa</taxon>
        <taxon>Arthropoda</taxon>
        <taxon>Hexapoda</taxon>
        <taxon>Insecta</taxon>
        <taxon>Pterygota</taxon>
        <taxon>Neoptera</taxon>
        <taxon>Polyneoptera</taxon>
        <taxon>Dictyoptera</taxon>
        <taxon>Blattodea</taxon>
        <taxon>Blaberoidea</taxon>
        <taxon>Blaberidae</taxon>
        <taxon>Diplopterinae</taxon>
        <taxon>Diploptera</taxon>
    </lineage>
</organism>
<name>A0AAD8AMI7_DIPPU</name>
<proteinExistence type="predicted"/>
<evidence type="ECO:0000256" key="1">
    <source>
        <dbReference type="ARBA" id="ARBA00022679"/>
    </source>
</evidence>
<dbReference type="GO" id="GO:0006747">
    <property type="term" value="P:FAD biosynthetic process"/>
    <property type="evidence" value="ECO:0007669"/>
    <property type="project" value="TreeGrafter"/>
</dbReference>
<gene>
    <name evidence="6" type="ORF">L9F63_000387</name>
</gene>
<dbReference type="EMBL" id="JASPKZ010000015">
    <property type="protein sequence ID" value="KAJ9601470.1"/>
    <property type="molecule type" value="Genomic_DNA"/>
</dbReference>
<dbReference type="AlphaFoldDB" id="A0AAD8AMI7"/>
<keyword evidence="2" id="KW-0548">Nucleotidyltransferase</keyword>
<evidence type="ECO:0000313" key="7">
    <source>
        <dbReference type="Proteomes" id="UP001233999"/>
    </source>
</evidence>
<comment type="caution">
    <text evidence="6">The sequence shown here is derived from an EMBL/GenBank/DDBJ whole genome shotgun (WGS) entry which is preliminary data.</text>
</comment>
<keyword evidence="3" id="KW-0547">Nucleotide-binding</keyword>
<keyword evidence="7" id="KW-1185">Reference proteome</keyword>
<evidence type="ECO:0000313" key="6">
    <source>
        <dbReference type="EMBL" id="KAJ9601470.1"/>
    </source>
</evidence>
<evidence type="ECO:0000256" key="4">
    <source>
        <dbReference type="ARBA" id="ARBA00022840"/>
    </source>
</evidence>
<dbReference type="Pfam" id="PF24102">
    <property type="entry name" value="FLAD1_M"/>
    <property type="match status" value="1"/>
</dbReference>
<sequence length="378" mass="43161">MNFDIPDEPSLITKFFKNTPDGSLENDSCKRTPDGTIPKSAKLTYGYDKEKGRRFLYPTISVRNVHIFPGIPQLAEKLFSFLCEDLFGGGSRHFFMKELYVNAPEPEFANILNAMVAEFPQVTFGSYPKLLNRYFKARITVESETEEEMNRAYNKLKQALLKDVVEYDSNPLERADEKVLAVVDESDNPLFKKALDTVEDCLQKYSSDEVLIYFDGGIETVCMLHIYYALLLRRNKVPKIHAVCITTPDIPQELKAFINETVSRYNLQFEELENKKSLSLTSLLNCKPHIKAIIVGSLTAHIQRISDYRKVLEENTHHCNILWLTPLAEWTSEDVQKFMKALTLPYYEGNGFSRTTDVLLEAIAGMNEAKGQPVVNSK</sequence>
<evidence type="ECO:0000259" key="5">
    <source>
        <dbReference type="Pfam" id="PF24102"/>
    </source>
</evidence>
<dbReference type="PANTHER" id="PTHR23293">
    <property type="entry name" value="FAD SYNTHETASE-RELATED FMN ADENYLYLTRANSFERASE"/>
    <property type="match status" value="1"/>
</dbReference>
<evidence type="ECO:0000256" key="3">
    <source>
        <dbReference type="ARBA" id="ARBA00022741"/>
    </source>
</evidence>
<dbReference type="Gene3D" id="3.40.50.620">
    <property type="entry name" value="HUPs"/>
    <property type="match status" value="1"/>
</dbReference>
<dbReference type="GO" id="GO:0005524">
    <property type="term" value="F:ATP binding"/>
    <property type="evidence" value="ECO:0007669"/>
    <property type="project" value="UniProtKB-KW"/>
</dbReference>
<reference evidence="6" key="1">
    <citation type="journal article" date="2023" name="IScience">
        <title>Live-bearing cockroach genome reveals convergent evolutionary mechanisms linked to viviparity in insects and beyond.</title>
        <authorList>
            <person name="Fouks B."/>
            <person name="Harrison M.C."/>
            <person name="Mikhailova A.A."/>
            <person name="Marchal E."/>
            <person name="English S."/>
            <person name="Carruthers M."/>
            <person name="Jennings E.C."/>
            <person name="Chiamaka E.L."/>
            <person name="Frigard R.A."/>
            <person name="Pippel M."/>
            <person name="Attardo G.M."/>
            <person name="Benoit J.B."/>
            <person name="Bornberg-Bauer E."/>
            <person name="Tobe S.S."/>
        </authorList>
    </citation>
    <scope>NUCLEOTIDE SEQUENCE</scope>
    <source>
        <strain evidence="6">Stay&amp;Tobe</strain>
    </source>
</reference>
<keyword evidence="4" id="KW-0067">ATP-binding</keyword>
<dbReference type="Proteomes" id="UP001233999">
    <property type="component" value="Unassembled WGS sequence"/>
</dbReference>
<reference evidence="6" key="2">
    <citation type="submission" date="2023-05" db="EMBL/GenBank/DDBJ databases">
        <authorList>
            <person name="Fouks B."/>
        </authorList>
    </citation>
    <scope>NUCLEOTIDE SEQUENCE</scope>
    <source>
        <strain evidence="6">Stay&amp;Tobe</strain>
        <tissue evidence="6">Testes</tissue>
    </source>
</reference>
<dbReference type="SUPFAM" id="SSF52402">
    <property type="entry name" value="Adenine nucleotide alpha hydrolases-like"/>
    <property type="match status" value="1"/>
</dbReference>
<dbReference type="InterPro" id="IPR014729">
    <property type="entry name" value="Rossmann-like_a/b/a_fold"/>
</dbReference>
<feature type="domain" description="FAD synthase middle" evidence="5">
    <location>
        <begin position="93"/>
        <end position="167"/>
    </location>
</feature>
<dbReference type="InterPro" id="IPR056596">
    <property type="entry name" value="FLAD1_M"/>
</dbReference>
<dbReference type="GO" id="GO:0003919">
    <property type="term" value="F:FMN adenylyltransferase activity"/>
    <property type="evidence" value="ECO:0007669"/>
    <property type="project" value="TreeGrafter"/>
</dbReference>
<protein>
    <recommendedName>
        <fullName evidence="5">FAD synthase middle domain-containing protein</fullName>
    </recommendedName>
</protein>